<dbReference type="EMBL" id="NIVC01000586">
    <property type="protein sequence ID" value="PAA80355.1"/>
    <property type="molecule type" value="Genomic_DNA"/>
</dbReference>
<proteinExistence type="predicted"/>
<organism evidence="1 2">
    <name type="scientific">Macrostomum lignano</name>
    <dbReference type="NCBI Taxonomy" id="282301"/>
    <lineage>
        <taxon>Eukaryota</taxon>
        <taxon>Metazoa</taxon>
        <taxon>Spiralia</taxon>
        <taxon>Lophotrochozoa</taxon>
        <taxon>Platyhelminthes</taxon>
        <taxon>Rhabditophora</taxon>
        <taxon>Macrostomorpha</taxon>
        <taxon>Macrostomida</taxon>
        <taxon>Macrostomidae</taxon>
        <taxon>Macrostomum</taxon>
    </lineage>
</organism>
<comment type="caution">
    <text evidence="1">The sequence shown here is derived from an EMBL/GenBank/DDBJ whole genome shotgun (WGS) entry which is preliminary data.</text>
</comment>
<evidence type="ECO:0000313" key="2">
    <source>
        <dbReference type="Proteomes" id="UP000215902"/>
    </source>
</evidence>
<name>A0A267G2R1_9PLAT</name>
<evidence type="ECO:0000313" key="1">
    <source>
        <dbReference type="EMBL" id="PAA80355.1"/>
    </source>
</evidence>
<dbReference type="AlphaFoldDB" id="A0A267G2R1"/>
<gene>
    <name evidence="1" type="ORF">BOX15_Mlig025966g1</name>
</gene>
<sequence length="99" mass="10572">QLCCTVELQCDKPAYTASLRSRSAIKSLILLACKDFYGELGSFPLTVGQISPGSSIGSFTFNVTVHKQLLSKLITCLALCSTVRDARISAVVQTVSDVS</sequence>
<feature type="non-terminal residue" evidence="1">
    <location>
        <position position="1"/>
    </location>
</feature>
<keyword evidence="2" id="KW-1185">Reference proteome</keyword>
<reference evidence="1 2" key="1">
    <citation type="submission" date="2017-06" db="EMBL/GenBank/DDBJ databases">
        <title>A platform for efficient transgenesis in Macrostomum lignano, a flatworm model organism for stem cell research.</title>
        <authorList>
            <person name="Berezikov E."/>
        </authorList>
    </citation>
    <scope>NUCLEOTIDE SEQUENCE [LARGE SCALE GENOMIC DNA]</scope>
    <source>
        <strain evidence="1">DV1</strain>
        <tissue evidence="1">Whole organism</tissue>
    </source>
</reference>
<accession>A0A267G2R1</accession>
<dbReference type="Proteomes" id="UP000215902">
    <property type="component" value="Unassembled WGS sequence"/>
</dbReference>
<protein>
    <submittedName>
        <fullName evidence="1">Uncharacterized protein</fullName>
    </submittedName>
</protein>